<evidence type="ECO:0000256" key="10">
    <source>
        <dbReference type="SAM" id="Coils"/>
    </source>
</evidence>
<evidence type="ECO:0000256" key="6">
    <source>
        <dbReference type="ARBA" id="ARBA00023212"/>
    </source>
</evidence>
<dbReference type="GO" id="GO:0003341">
    <property type="term" value="P:cilium movement"/>
    <property type="evidence" value="ECO:0007669"/>
    <property type="project" value="UniProtKB-ARBA"/>
</dbReference>
<keyword evidence="12" id="KW-1185">Reference proteome</keyword>
<sequence length="1635" mass="192684">MTINHDNWKTAWARGSKFEDIIWIGNDVLAWSSGLHIVFYEIEHKKKSILWCWSHDIGEGVRSLSSHTKYSIFAFAEKSSQPKIMVYTYPSLIKISECSNGSTNHCLCTGFTATDYIVSIDSYPHFRLSVWNWRTGEKIATVQTHIQDEIGQIMRINLIGPVLVAQVGKSCGEAYVWDLIITKETTILKEYEIKLPKDEPILGLDWSSTSTEPLLALVDKEGHIYLSNYDGSDVYRIMVGQRCNICIEKDLPIIKWFQDGLILRTPYCQISFYKKFARLNIWRKLWYVKTEKKPYLLITNPYRDRRFFYYTYEGELMQVDIVEEDEKPVVSKCFDNGGVYRFVDFVYPWCHHLFAICDANKEYVVLECYEGTLISNIIPDADDEILCQTSHPEFPLIVLATNHGELHCVSIVKPTNPKIVARLRLQRTPLDFIKFSLSGRSLIAAEMKTGDCYYINMQRVNMYDVQTLIRVGHPISDVLIFEGYKKLRILVLYTIVRNVGHSLFLYEILENQTLVIEPIVELLLPGVYRNLYHVPGNPMILVGTPYMTRQLRVQKIQDFKNITFEDGLMTGHFVKLASLFVDRWWIITMAIDGIVHVRDKTVRRELACIKTHHREELGTKKAMTNKQGDLIIALGYNGSLVATKFSPAKKELQGLRSPKEKRTSKVEHKLYEKMMKKIDVDYASLDPLIYDILTSPLYEFPDSEKEGDKTWTEWRYEMQLKEEEEASREQKTALLNDFEELRNKVKKLLDENEASTEIEKLPIAAFDLDIKGRDHKLKVGRDICENLRLEFEHNINETKRVSKWIRKNFWDPQKVVAKSLYAIFDEMEVVNYPSVAEDPNDILFLKYINFHKKTAYSVLENDKFEPWKIYTEQELQMETSKKHNIYREQDKRIDLLMNDWELEDKEEDLESFKNEREERKAVNGTTTHRFVESSPYYPQFGYYGFAQTKINNRFFLHDCTKLRDFFNNKFNEIYLLKEREMNVIRDRIERIRYIDSELKIMFNKHVPHVPTDPVWHWQERPESIITVRRDEIKAKPYISPSHMEMLMKQAAEEERIRKLLLADDFRERALMAMMNGVLEVRWEDIIKIDVPKPACMLTKKPEDYTSEDILAVKQYEKDVQFLKEERERYHRMLDAEYSKVMEQLKEGIDKFNGKLNNLFHMKMNVEAAINQLYLRYVRGLLLVHHRIITFEEENSLKERIASKMDYEREMDEHIKLFQNVHQKVSDKLAGLVSKEKAFAKKFKSEFYHMHKVQLEILERQCNRRPRVNLKNLESSDFYDLAEDVLGGKGARIYLPPECKDYLRILHNFDARPVTVPPSIDGSNWENLIRLRRAKINLELMIKGAQSELMDVETVLLGFEQKMEKCKIDMEDMKKDLVEKRMRQMMEDLDVEIQLVLKMGQVEIDLEGELTDSKHAVLVSKTTIDSANSYIRAAGECKLKALNNLLSFQRGTLLKQWQHMCRKKNLEDLKEDLRFTESTTVTKEMQGYLKRKAKGLPDDKTPQQLDDDIEAVKRKFQKVLDEETARLESVEKEIASLRVKNEQLDRQILEMNMARCDMELKRDVVAEERQKEHLERKVKMVMHRSTLVKKLQENYAELVELQTEHELLRLKRYPTFHFRMLDENEETQKNVRTNLC</sequence>
<comment type="similarity">
    <text evidence="8">Belongs to the CFAP43 family.</text>
</comment>
<dbReference type="Pfam" id="PF25828">
    <property type="entry name" value="CC_Cfap43"/>
    <property type="match status" value="1"/>
</dbReference>
<evidence type="ECO:0000313" key="12">
    <source>
        <dbReference type="Proteomes" id="UP000242457"/>
    </source>
</evidence>
<dbReference type="SUPFAM" id="SSF50978">
    <property type="entry name" value="WD40 repeat-like"/>
    <property type="match status" value="1"/>
</dbReference>
<proteinExistence type="inferred from homology"/>
<reference evidence="11 12" key="1">
    <citation type="submission" date="2014-07" db="EMBL/GenBank/DDBJ databases">
        <title>Genomic and transcriptomic analysis on Apis cerana provide comprehensive insights into honey bee biology.</title>
        <authorList>
            <person name="Diao Q."/>
            <person name="Sun L."/>
            <person name="Zheng H."/>
            <person name="Zheng H."/>
            <person name="Xu S."/>
            <person name="Wang S."/>
            <person name="Zeng Z."/>
            <person name="Hu F."/>
            <person name="Su S."/>
            <person name="Wu J."/>
        </authorList>
    </citation>
    <scope>NUCLEOTIDE SEQUENCE [LARGE SCALE GENOMIC DNA]</scope>
    <source>
        <tissue evidence="11">Pupae without intestine</tissue>
    </source>
</reference>
<dbReference type="Gene3D" id="2.130.10.10">
    <property type="entry name" value="YVTN repeat-like/Quinoprotein amine dehydrogenase"/>
    <property type="match status" value="2"/>
</dbReference>
<evidence type="ECO:0000313" key="11">
    <source>
        <dbReference type="EMBL" id="PBC32312.1"/>
    </source>
</evidence>
<keyword evidence="5 10" id="KW-0175">Coiled coil</keyword>
<comment type="subcellular location">
    <subcellularLocation>
        <location evidence="1">Cytoplasm</location>
        <location evidence="1">Cytoskeleton</location>
        <location evidence="1">Cilium axoneme</location>
    </subcellularLocation>
</comment>
<name>A0A2A3EM09_APICC</name>
<dbReference type="Proteomes" id="UP000242457">
    <property type="component" value="Unassembled WGS sequence"/>
</dbReference>
<dbReference type="InterPro" id="IPR036322">
    <property type="entry name" value="WD40_repeat_dom_sf"/>
</dbReference>
<dbReference type="SUPFAM" id="SSF82171">
    <property type="entry name" value="DPP6 N-terminal domain-like"/>
    <property type="match status" value="1"/>
</dbReference>
<organism evidence="11 12">
    <name type="scientific">Apis cerana cerana</name>
    <name type="common">Oriental honeybee</name>
    <dbReference type="NCBI Taxonomy" id="94128"/>
    <lineage>
        <taxon>Eukaryota</taxon>
        <taxon>Metazoa</taxon>
        <taxon>Ecdysozoa</taxon>
        <taxon>Arthropoda</taxon>
        <taxon>Hexapoda</taxon>
        <taxon>Insecta</taxon>
        <taxon>Pterygota</taxon>
        <taxon>Neoptera</taxon>
        <taxon>Endopterygota</taxon>
        <taxon>Hymenoptera</taxon>
        <taxon>Apocrita</taxon>
        <taxon>Aculeata</taxon>
        <taxon>Apoidea</taxon>
        <taxon>Anthophila</taxon>
        <taxon>Apidae</taxon>
        <taxon>Apis</taxon>
    </lineage>
</organism>
<keyword evidence="7" id="KW-0966">Cell projection</keyword>
<dbReference type="EMBL" id="KZ288219">
    <property type="protein sequence ID" value="PBC32312.1"/>
    <property type="molecule type" value="Genomic_DNA"/>
</dbReference>
<evidence type="ECO:0000256" key="3">
    <source>
        <dbReference type="ARBA" id="ARBA00022574"/>
    </source>
</evidence>
<dbReference type="OrthoDB" id="535167at2759"/>
<dbReference type="STRING" id="94128.A0A2A3EM09"/>
<dbReference type="PANTHER" id="PTHR14885:SF1">
    <property type="entry name" value="CILIA- AND FLAGELLA-ASSOCIATED PROTEIN 43"/>
    <property type="match status" value="1"/>
</dbReference>
<dbReference type="GO" id="GO:0060271">
    <property type="term" value="P:cilium assembly"/>
    <property type="evidence" value="ECO:0007669"/>
    <property type="project" value="TreeGrafter"/>
</dbReference>
<evidence type="ECO:0000256" key="8">
    <source>
        <dbReference type="ARBA" id="ARBA00023605"/>
    </source>
</evidence>
<dbReference type="GO" id="GO:0005930">
    <property type="term" value="C:axoneme"/>
    <property type="evidence" value="ECO:0007669"/>
    <property type="project" value="UniProtKB-SubCell"/>
</dbReference>
<protein>
    <recommendedName>
        <fullName evidence="9">Cilia- and flagella-associated protein 43</fullName>
    </recommendedName>
</protein>
<dbReference type="PANTHER" id="PTHR14885">
    <property type="entry name" value="CILIA- AND FLAGELLA-ASSOCIATED PROTEIN 43-RELATED"/>
    <property type="match status" value="1"/>
</dbReference>
<dbReference type="InterPro" id="IPR015943">
    <property type="entry name" value="WD40/YVTN_repeat-like_dom_sf"/>
</dbReference>
<evidence type="ECO:0000256" key="2">
    <source>
        <dbReference type="ARBA" id="ARBA00022490"/>
    </source>
</evidence>
<evidence type="ECO:0000256" key="4">
    <source>
        <dbReference type="ARBA" id="ARBA00022737"/>
    </source>
</evidence>
<feature type="coiled-coil region" evidence="10">
    <location>
        <begin position="721"/>
        <end position="758"/>
    </location>
</feature>
<keyword evidence="4" id="KW-0677">Repeat</keyword>
<evidence type="ECO:0000256" key="1">
    <source>
        <dbReference type="ARBA" id="ARBA00004430"/>
    </source>
</evidence>
<evidence type="ECO:0000256" key="9">
    <source>
        <dbReference type="ARBA" id="ARBA00023662"/>
    </source>
</evidence>
<keyword evidence="2" id="KW-0963">Cytoplasm</keyword>
<gene>
    <name evidence="11" type="ORF">APICC_09866</name>
</gene>
<evidence type="ECO:0000256" key="5">
    <source>
        <dbReference type="ARBA" id="ARBA00023054"/>
    </source>
</evidence>
<keyword evidence="6" id="KW-0206">Cytoskeleton</keyword>
<accession>A0A2A3EM09</accession>
<evidence type="ECO:0000256" key="7">
    <source>
        <dbReference type="ARBA" id="ARBA00023273"/>
    </source>
</evidence>
<feature type="coiled-coil region" evidence="10">
    <location>
        <begin position="1512"/>
        <end position="1576"/>
    </location>
</feature>
<keyword evidence="3" id="KW-0853">WD repeat</keyword>